<dbReference type="EMBL" id="MCGT01000013">
    <property type="protein sequence ID" value="ORX54457.1"/>
    <property type="molecule type" value="Genomic_DNA"/>
</dbReference>
<keyword evidence="6" id="KW-0679">Respiratory chain</keyword>
<dbReference type="AlphaFoldDB" id="A0A1X2GI79"/>
<keyword evidence="8" id="KW-0999">Mitochondrion inner membrane</keyword>
<evidence type="ECO:0000256" key="3">
    <source>
        <dbReference type="ARBA" id="ARBA00008915"/>
    </source>
</evidence>
<evidence type="ECO:0000256" key="10">
    <source>
        <dbReference type="ARBA" id="ARBA00022982"/>
    </source>
</evidence>
<comment type="function">
    <text evidence="1">Accessory subunit of the mitochondrial membrane respiratory chain NADH dehydrogenase (Complex I), that is believed not to be involved in catalysis. Complex I functions in the transfer of electrons from NADH to the respiratory chain. The immediate electron acceptor for the enzyme is believed to be ubiquinone.</text>
</comment>
<dbReference type="InterPro" id="IPR019329">
    <property type="entry name" value="NADH_UbQ_OxRdtase_ESSS_su"/>
</dbReference>
<proteinExistence type="inferred from homology"/>
<keyword evidence="13 17" id="KW-0472">Membrane</keyword>
<keyword evidence="11 17" id="KW-1133">Transmembrane helix</keyword>
<comment type="caution">
    <text evidence="18">The sequence shown here is derived from an EMBL/GenBank/DDBJ whole genome shotgun (WGS) entry which is preliminary data.</text>
</comment>
<keyword evidence="19" id="KW-1185">Reference proteome</keyword>
<evidence type="ECO:0000256" key="16">
    <source>
        <dbReference type="ARBA" id="ARBA00046528"/>
    </source>
</evidence>
<dbReference type="PANTHER" id="PTHR40637:SF1">
    <property type="entry name" value="ESSS SUBUNIT OF NADH:UBIQUINONE OXIDOREDUCTASE (COMPLEX I) PROTEIN"/>
    <property type="match status" value="1"/>
</dbReference>
<reference evidence="18 19" key="1">
    <citation type="submission" date="2016-07" db="EMBL/GenBank/DDBJ databases">
        <title>Pervasive Adenine N6-methylation of Active Genes in Fungi.</title>
        <authorList>
            <consortium name="DOE Joint Genome Institute"/>
            <person name="Mondo S.J."/>
            <person name="Dannebaum R.O."/>
            <person name="Kuo R.C."/>
            <person name="Labutti K."/>
            <person name="Haridas S."/>
            <person name="Kuo A."/>
            <person name="Salamov A."/>
            <person name="Ahrendt S.R."/>
            <person name="Lipzen A."/>
            <person name="Sullivan W."/>
            <person name="Andreopoulos W.B."/>
            <person name="Clum A."/>
            <person name="Lindquist E."/>
            <person name="Daum C."/>
            <person name="Ramamoorthy G.K."/>
            <person name="Gryganskyi A."/>
            <person name="Culley D."/>
            <person name="Magnuson J.K."/>
            <person name="James T.Y."/>
            <person name="O'Malley M.A."/>
            <person name="Stajich J.E."/>
            <person name="Spatafora J.W."/>
            <person name="Visel A."/>
            <person name="Grigoriev I.V."/>
        </authorList>
    </citation>
    <scope>NUCLEOTIDE SEQUENCE [LARGE SCALE GENOMIC DNA]</scope>
    <source>
        <strain evidence="18 19">NRRL 3301</strain>
    </source>
</reference>
<dbReference type="STRING" id="101127.A0A1X2GI79"/>
<evidence type="ECO:0000256" key="4">
    <source>
        <dbReference type="ARBA" id="ARBA00018632"/>
    </source>
</evidence>
<keyword evidence="10" id="KW-0249">Electron transport</keyword>
<evidence type="ECO:0000256" key="9">
    <source>
        <dbReference type="ARBA" id="ARBA00022946"/>
    </source>
</evidence>
<keyword evidence="9" id="KW-0809">Transit peptide</keyword>
<name>A0A1X2GI79_9FUNG</name>
<evidence type="ECO:0000256" key="2">
    <source>
        <dbReference type="ARBA" id="ARBA00004434"/>
    </source>
</evidence>
<evidence type="ECO:0000256" key="11">
    <source>
        <dbReference type="ARBA" id="ARBA00022989"/>
    </source>
</evidence>
<keyword evidence="12" id="KW-0496">Mitochondrion</keyword>
<comment type="subunit">
    <text evidence="16">Complex I is composed of 45 different subunits. Interacts with BCAP31.</text>
</comment>
<evidence type="ECO:0000256" key="7">
    <source>
        <dbReference type="ARBA" id="ARBA00022692"/>
    </source>
</evidence>
<evidence type="ECO:0000256" key="13">
    <source>
        <dbReference type="ARBA" id="ARBA00023136"/>
    </source>
</evidence>
<organism evidence="18 19">
    <name type="scientific">Hesseltinella vesiculosa</name>
    <dbReference type="NCBI Taxonomy" id="101127"/>
    <lineage>
        <taxon>Eukaryota</taxon>
        <taxon>Fungi</taxon>
        <taxon>Fungi incertae sedis</taxon>
        <taxon>Mucoromycota</taxon>
        <taxon>Mucoromycotina</taxon>
        <taxon>Mucoromycetes</taxon>
        <taxon>Mucorales</taxon>
        <taxon>Cunninghamellaceae</taxon>
        <taxon>Hesseltinella</taxon>
    </lineage>
</organism>
<evidence type="ECO:0000256" key="17">
    <source>
        <dbReference type="SAM" id="Phobius"/>
    </source>
</evidence>
<evidence type="ECO:0000256" key="1">
    <source>
        <dbReference type="ARBA" id="ARBA00003195"/>
    </source>
</evidence>
<sequence length="98" mass="10895">MFARAFTRSANLARPAMLRRAGGGGTPINEPGGYLFNEKTPIKEGWEDIYYWGMGGGFALMTVALIYKPDSSVMTWAKKEAEKSLKEKGVQLEYPKTN</sequence>
<evidence type="ECO:0000256" key="12">
    <source>
        <dbReference type="ARBA" id="ARBA00023128"/>
    </source>
</evidence>
<evidence type="ECO:0000313" key="18">
    <source>
        <dbReference type="EMBL" id="ORX54457.1"/>
    </source>
</evidence>
<evidence type="ECO:0000256" key="8">
    <source>
        <dbReference type="ARBA" id="ARBA00022792"/>
    </source>
</evidence>
<protein>
    <recommendedName>
        <fullName evidence="4">NADH dehydrogenase [ubiquinone] 1 beta subcomplex subunit 11, mitochondrial</fullName>
    </recommendedName>
    <alternativeName>
        <fullName evidence="15">Complex I-ESSS</fullName>
    </alternativeName>
    <alternativeName>
        <fullName evidence="14">NADH-ubiquinone oxidoreductase ESSS subunit</fullName>
    </alternativeName>
</protein>
<evidence type="ECO:0000313" key="19">
    <source>
        <dbReference type="Proteomes" id="UP000242146"/>
    </source>
</evidence>
<dbReference type="Pfam" id="PF10183">
    <property type="entry name" value="ESSS"/>
    <property type="match status" value="1"/>
</dbReference>
<evidence type="ECO:0000256" key="6">
    <source>
        <dbReference type="ARBA" id="ARBA00022660"/>
    </source>
</evidence>
<gene>
    <name evidence="18" type="ORF">DM01DRAFT_323434</name>
</gene>
<evidence type="ECO:0000256" key="5">
    <source>
        <dbReference type="ARBA" id="ARBA00022448"/>
    </source>
</evidence>
<dbReference type="PANTHER" id="PTHR40637">
    <property type="entry name" value="ESSS SUBUNIT OF NADH:UBIQUINONE OXIDOREDUCTASE (COMPLEX I) PROTEIN"/>
    <property type="match status" value="1"/>
</dbReference>
<dbReference type="Proteomes" id="UP000242146">
    <property type="component" value="Unassembled WGS sequence"/>
</dbReference>
<dbReference type="OrthoDB" id="2147978at2759"/>
<accession>A0A1X2GI79</accession>
<comment type="similarity">
    <text evidence="3">Belongs to the complex I NDUFB11 subunit family.</text>
</comment>
<keyword evidence="7 17" id="KW-0812">Transmembrane</keyword>
<dbReference type="GO" id="GO:0005743">
    <property type="term" value="C:mitochondrial inner membrane"/>
    <property type="evidence" value="ECO:0007669"/>
    <property type="project" value="UniProtKB-SubCell"/>
</dbReference>
<keyword evidence="5" id="KW-0813">Transport</keyword>
<feature type="transmembrane region" description="Helical" evidence="17">
    <location>
        <begin position="49"/>
        <end position="67"/>
    </location>
</feature>
<comment type="subcellular location">
    <subcellularLocation>
        <location evidence="2">Mitochondrion inner membrane</location>
        <topology evidence="2">Single-pass membrane protein</topology>
    </subcellularLocation>
</comment>
<evidence type="ECO:0000256" key="15">
    <source>
        <dbReference type="ARBA" id="ARBA00031387"/>
    </source>
</evidence>
<evidence type="ECO:0000256" key="14">
    <source>
        <dbReference type="ARBA" id="ARBA00030753"/>
    </source>
</evidence>